<gene>
    <name evidence="2" type="ORF">Q9L58_001441</name>
</gene>
<dbReference type="EMBL" id="JBBBZM010000010">
    <property type="protein sequence ID" value="KAL0639611.1"/>
    <property type="molecule type" value="Genomic_DNA"/>
</dbReference>
<keyword evidence="3" id="KW-1185">Reference proteome</keyword>
<name>A0ABR3GVJ7_9PEZI</name>
<organism evidence="2 3">
    <name type="scientific">Discina gigas</name>
    <dbReference type="NCBI Taxonomy" id="1032678"/>
    <lineage>
        <taxon>Eukaryota</taxon>
        <taxon>Fungi</taxon>
        <taxon>Dikarya</taxon>
        <taxon>Ascomycota</taxon>
        <taxon>Pezizomycotina</taxon>
        <taxon>Pezizomycetes</taxon>
        <taxon>Pezizales</taxon>
        <taxon>Discinaceae</taxon>
        <taxon>Discina</taxon>
    </lineage>
</organism>
<accession>A0ABR3GVJ7</accession>
<keyword evidence="1" id="KW-0732">Signal</keyword>
<feature type="signal peptide" evidence="1">
    <location>
        <begin position="1"/>
        <end position="19"/>
    </location>
</feature>
<proteinExistence type="predicted"/>
<comment type="caution">
    <text evidence="2">The sequence shown here is derived from an EMBL/GenBank/DDBJ whole genome shotgun (WGS) entry which is preliminary data.</text>
</comment>
<evidence type="ECO:0000313" key="3">
    <source>
        <dbReference type="Proteomes" id="UP001447188"/>
    </source>
</evidence>
<evidence type="ECO:0000256" key="1">
    <source>
        <dbReference type="SAM" id="SignalP"/>
    </source>
</evidence>
<evidence type="ECO:0000313" key="2">
    <source>
        <dbReference type="EMBL" id="KAL0639611.1"/>
    </source>
</evidence>
<sequence>MKPPALVGALLLYLLTVLAHFNITSSTSALYFTNALFSPLALPDTSLPLHHIRRRHGYTIRCETTHASPSTVHVLFTAEKLLGVSPSDLCTQYNIGGSRCTQLVSGATAAVAICAGWSIALQCRMVGHMVAELCEECSFRFSDRIERTGGQITWHEGRSKIVVYHT</sequence>
<dbReference type="Proteomes" id="UP001447188">
    <property type="component" value="Unassembled WGS sequence"/>
</dbReference>
<feature type="chain" id="PRO_5045045096" evidence="1">
    <location>
        <begin position="20"/>
        <end position="166"/>
    </location>
</feature>
<reference evidence="2 3" key="1">
    <citation type="submission" date="2024-02" db="EMBL/GenBank/DDBJ databases">
        <title>Discinaceae phylogenomics.</title>
        <authorList>
            <person name="Dirks A.C."/>
            <person name="James T.Y."/>
        </authorList>
    </citation>
    <scope>NUCLEOTIDE SEQUENCE [LARGE SCALE GENOMIC DNA]</scope>
    <source>
        <strain evidence="2 3">ACD0624</strain>
    </source>
</reference>
<protein>
    <submittedName>
        <fullName evidence="2">Uncharacterized protein</fullName>
    </submittedName>
</protein>